<dbReference type="PROSITE" id="PS50887">
    <property type="entry name" value="GGDEF"/>
    <property type="match status" value="1"/>
</dbReference>
<reference evidence="6 7" key="1">
    <citation type="submission" date="2020-08" db="EMBL/GenBank/DDBJ databases">
        <title>Genomic Encyclopedia of Type Strains, Phase IV (KMG-IV): sequencing the most valuable type-strain genomes for metagenomic binning, comparative biology and taxonomic classification.</title>
        <authorList>
            <person name="Goeker M."/>
        </authorList>
    </citation>
    <scope>NUCLEOTIDE SEQUENCE [LARGE SCALE GENOMIC DNA]</scope>
    <source>
        <strain evidence="6 7">DSM 25897</strain>
    </source>
</reference>
<protein>
    <recommendedName>
        <fullName evidence="2">diguanylate cyclase</fullName>
        <ecNumber evidence="2">2.7.7.65</ecNumber>
    </recommendedName>
</protein>
<dbReference type="InterPro" id="IPR029787">
    <property type="entry name" value="Nucleotide_cyclase"/>
</dbReference>
<dbReference type="GO" id="GO:1902201">
    <property type="term" value="P:negative regulation of bacterial-type flagellum-dependent cell motility"/>
    <property type="evidence" value="ECO:0007669"/>
    <property type="project" value="TreeGrafter"/>
</dbReference>
<evidence type="ECO:0000256" key="4">
    <source>
        <dbReference type="SAM" id="Phobius"/>
    </source>
</evidence>
<evidence type="ECO:0000256" key="3">
    <source>
        <dbReference type="ARBA" id="ARBA00034247"/>
    </source>
</evidence>
<dbReference type="Gene3D" id="3.30.70.270">
    <property type="match status" value="1"/>
</dbReference>
<feature type="transmembrane region" description="Helical" evidence="4">
    <location>
        <begin position="181"/>
        <end position="201"/>
    </location>
</feature>
<evidence type="ECO:0000256" key="2">
    <source>
        <dbReference type="ARBA" id="ARBA00012528"/>
    </source>
</evidence>
<dbReference type="InterPro" id="IPR050469">
    <property type="entry name" value="Diguanylate_Cyclase"/>
</dbReference>
<comment type="cofactor">
    <cofactor evidence="1">
        <name>Mg(2+)</name>
        <dbReference type="ChEBI" id="CHEBI:18420"/>
    </cofactor>
</comment>
<feature type="transmembrane region" description="Helical" evidence="4">
    <location>
        <begin position="364"/>
        <end position="385"/>
    </location>
</feature>
<evidence type="ECO:0000259" key="5">
    <source>
        <dbReference type="PROSITE" id="PS50887"/>
    </source>
</evidence>
<accession>A0A7W8DFK3</accession>
<dbReference type="InterPro" id="IPR029016">
    <property type="entry name" value="GAF-like_dom_sf"/>
</dbReference>
<dbReference type="FunFam" id="3.30.70.270:FF:000001">
    <property type="entry name" value="Diguanylate cyclase domain protein"/>
    <property type="match status" value="1"/>
</dbReference>
<dbReference type="Gene3D" id="2.60.40.2380">
    <property type="match status" value="1"/>
</dbReference>
<dbReference type="InterPro" id="IPR043128">
    <property type="entry name" value="Rev_trsase/Diguanyl_cyclase"/>
</dbReference>
<feature type="transmembrane region" description="Helical" evidence="4">
    <location>
        <begin position="278"/>
        <end position="300"/>
    </location>
</feature>
<dbReference type="Proteomes" id="UP000519004">
    <property type="component" value="Unassembled WGS sequence"/>
</dbReference>
<name>A0A7W8DFK3_9GAMM</name>
<gene>
    <name evidence="6" type="ORF">HNQ58_002433</name>
</gene>
<dbReference type="GO" id="GO:0043709">
    <property type="term" value="P:cell adhesion involved in single-species biofilm formation"/>
    <property type="evidence" value="ECO:0007669"/>
    <property type="project" value="TreeGrafter"/>
</dbReference>
<dbReference type="GO" id="GO:0005886">
    <property type="term" value="C:plasma membrane"/>
    <property type="evidence" value="ECO:0007669"/>
    <property type="project" value="TreeGrafter"/>
</dbReference>
<feature type="transmembrane region" description="Helical" evidence="4">
    <location>
        <begin position="246"/>
        <end position="266"/>
    </location>
</feature>
<dbReference type="AlphaFoldDB" id="A0A7W8DFK3"/>
<dbReference type="InterPro" id="IPR000160">
    <property type="entry name" value="GGDEF_dom"/>
</dbReference>
<dbReference type="EMBL" id="JACHHX010000021">
    <property type="protein sequence ID" value="MBB5016518.1"/>
    <property type="molecule type" value="Genomic_DNA"/>
</dbReference>
<comment type="catalytic activity">
    <reaction evidence="3">
        <text>2 GTP = 3',3'-c-di-GMP + 2 diphosphate</text>
        <dbReference type="Rhea" id="RHEA:24898"/>
        <dbReference type="ChEBI" id="CHEBI:33019"/>
        <dbReference type="ChEBI" id="CHEBI:37565"/>
        <dbReference type="ChEBI" id="CHEBI:58805"/>
        <dbReference type="EC" id="2.7.7.65"/>
    </reaction>
</comment>
<keyword evidence="4" id="KW-0472">Membrane</keyword>
<evidence type="ECO:0000313" key="6">
    <source>
        <dbReference type="EMBL" id="MBB5016518.1"/>
    </source>
</evidence>
<dbReference type="NCBIfam" id="TIGR00254">
    <property type="entry name" value="GGDEF"/>
    <property type="match status" value="1"/>
</dbReference>
<dbReference type="Pfam" id="PF07695">
    <property type="entry name" value="7TMR-DISM_7TM"/>
    <property type="match status" value="1"/>
</dbReference>
<organism evidence="6 7">
    <name type="scientific">Rehaibacterium terrae</name>
    <dbReference type="NCBI Taxonomy" id="1341696"/>
    <lineage>
        <taxon>Bacteria</taxon>
        <taxon>Pseudomonadati</taxon>
        <taxon>Pseudomonadota</taxon>
        <taxon>Gammaproteobacteria</taxon>
        <taxon>Lysobacterales</taxon>
        <taxon>Lysobacteraceae</taxon>
        <taxon>Rehaibacterium</taxon>
    </lineage>
</organism>
<dbReference type="GO" id="GO:0052621">
    <property type="term" value="F:diguanylate cyclase activity"/>
    <property type="evidence" value="ECO:0007669"/>
    <property type="project" value="UniProtKB-EC"/>
</dbReference>
<feature type="domain" description="GGDEF" evidence="5">
    <location>
        <begin position="607"/>
        <end position="740"/>
    </location>
</feature>
<keyword evidence="4" id="KW-0812">Transmembrane</keyword>
<keyword evidence="4" id="KW-1133">Transmembrane helix</keyword>
<dbReference type="SUPFAM" id="SSF55073">
    <property type="entry name" value="Nucleotide cyclase"/>
    <property type="match status" value="1"/>
</dbReference>
<dbReference type="RefSeq" id="WP_183949182.1">
    <property type="nucleotide sequence ID" value="NZ_JACHHX010000021.1"/>
</dbReference>
<comment type="caution">
    <text evidence="6">The sequence shown here is derived from an EMBL/GenBank/DDBJ whole genome shotgun (WGS) entry which is preliminary data.</text>
</comment>
<evidence type="ECO:0000313" key="7">
    <source>
        <dbReference type="Proteomes" id="UP000519004"/>
    </source>
</evidence>
<keyword evidence="7" id="KW-1185">Reference proteome</keyword>
<dbReference type="PANTHER" id="PTHR45138:SF9">
    <property type="entry name" value="DIGUANYLATE CYCLASE DGCM-RELATED"/>
    <property type="match status" value="1"/>
</dbReference>
<dbReference type="Gene3D" id="3.30.450.40">
    <property type="match status" value="1"/>
</dbReference>
<dbReference type="PANTHER" id="PTHR45138">
    <property type="entry name" value="REGULATORY COMPONENTS OF SENSORY TRANSDUCTION SYSTEM"/>
    <property type="match status" value="1"/>
</dbReference>
<feature type="transmembrane region" description="Helical" evidence="4">
    <location>
        <begin position="306"/>
        <end position="327"/>
    </location>
</feature>
<dbReference type="CDD" id="cd01949">
    <property type="entry name" value="GGDEF"/>
    <property type="match status" value="1"/>
</dbReference>
<proteinExistence type="predicted"/>
<feature type="transmembrane region" description="Helical" evidence="4">
    <location>
        <begin position="339"/>
        <end position="358"/>
    </location>
</feature>
<dbReference type="InterPro" id="IPR011623">
    <property type="entry name" value="7TMR_DISM_rcpt_extracell_dom1"/>
</dbReference>
<evidence type="ECO:0000256" key="1">
    <source>
        <dbReference type="ARBA" id="ARBA00001946"/>
    </source>
</evidence>
<dbReference type="Pfam" id="PF00990">
    <property type="entry name" value="GGDEF"/>
    <property type="match status" value="1"/>
</dbReference>
<dbReference type="SMART" id="SM00267">
    <property type="entry name" value="GGDEF"/>
    <property type="match status" value="1"/>
</dbReference>
<feature type="transmembrane region" description="Helical" evidence="4">
    <location>
        <begin position="208"/>
        <end position="226"/>
    </location>
</feature>
<dbReference type="EC" id="2.7.7.65" evidence="2"/>
<sequence length="740" mass="80606">MPQMDPKGWGLVLLLAMLAWSGLVVAEGSVPLRLALLSTEADYSPEEVLAGRAGEFRALPGGRVLLPGGSGRTHWIRIEAELDGQADAHDPHRVLWFDRVPVAEFELHVPVDGGWWRQSRSFFAPGPEEELLASGFVFLLPPLPDGKVVMLAQVRNRVAVSLRPILESEWRYRLGDRRMTVALSAIYAGLVVLALIGLALFAAMREPLYLKFVGFALAAWLLLTAVNGHLYAIPGLRWLGISASPGLFALGHATAACIVLLARQFAGLGACAPRLDAILGWTPWLLLALAALSLGLPLAAADVIQVGSTAAWAGAGALCIGSSAIALRHGRPLALPMLLLWFALLVSACARPLVSYGWLPQNVWTMYGFQLALVASVFLLMLGLTGRVMEFRKQRDRARLAKEQADASLKTEQGRRRFAESLAALREADNGDIEWLAFRRLLESLRPLVPQQGSAVLAFGYHGLDLLLAEPIALKERYSRMLGARGGTLKGLCRSRNPVQVLLDDGQTPGEGSSHERGLFAVVPLRMDKPGWGALLIERQPWESFDHNELRLAAEFAAMATQAADEAAAARELRRKAELDSLTGAYNRHAMDTLLARAMAAAHAAHSPLSILFVDLDHFKQVNDRHGHTVGDQCLRVLAETIRRMLGPDDLFGRYGGEEFIIVLPGRAAEQARQFGERLRVTVSELRIGEGEDAVRFTVSIGIAGRQASEHAAQPVIDRADRALYTAKRSGRNQVQMAPS</sequence>